<evidence type="ECO:0000256" key="2">
    <source>
        <dbReference type="ARBA" id="ARBA00022980"/>
    </source>
</evidence>
<dbReference type="Pfam" id="PF03947">
    <property type="entry name" value="Ribosomal_L2_C"/>
    <property type="match status" value="1"/>
</dbReference>
<gene>
    <name evidence="6" type="ORF">TGFOU_300621</name>
</gene>
<evidence type="ECO:0000313" key="7">
    <source>
        <dbReference type="Proteomes" id="UP000028838"/>
    </source>
</evidence>
<dbReference type="InterPro" id="IPR022671">
    <property type="entry name" value="Ribosomal_uL2_CS"/>
</dbReference>
<dbReference type="InterPro" id="IPR022666">
    <property type="entry name" value="Ribosomal_uL2_RNA-bd_dom"/>
</dbReference>
<dbReference type="VEuPathDB" id="ToxoDB:TGFOU_300621"/>
<dbReference type="SUPFAM" id="SSF50104">
    <property type="entry name" value="Translation proteins SH3-like domain"/>
    <property type="match status" value="1"/>
</dbReference>
<dbReference type="Pfam" id="PF00181">
    <property type="entry name" value="Ribosomal_L2_N"/>
    <property type="match status" value="1"/>
</dbReference>
<comment type="caution">
    <text evidence="6">The sequence shown here is derived from an EMBL/GenBank/DDBJ whole genome shotgun (WGS) entry which is preliminary data.</text>
</comment>
<proteinExistence type="inferred from homology"/>
<feature type="transmembrane region" description="Helical" evidence="4">
    <location>
        <begin position="53"/>
        <end position="70"/>
    </location>
</feature>
<protein>
    <submittedName>
        <fullName evidence="6">Ribosomal protein L2</fullName>
    </submittedName>
</protein>
<dbReference type="GO" id="GO:0005762">
    <property type="term" value="C:mitochondrial large ribosomal subunit"/>
    <property type="evidence" value="ECO:0007669"/>
    <property type="project" value="TreeGrafter"/>
</dbReference>
<dbReference type="SMART" id="SM01382">
    <property type="entry name" value="Ribosomal_L2_C"/>
    <property type="match status" value="1"/>
</dbReference>
<dbReference type="InterPro" id="IPR014726">
    <property type="entry name" value="Ribosomal_uL2_dom3"/>
</dbReference>
<dbReference type="Gene3D" id="4.10.950.10">
    <property type="entry name" value="Ribosomal protein L2, domain 3"/>
    <property type="match status" value="1"/>
</dbReference>
<dbReference type="InterPro" id="IPR022669">
    <property type="entry name" value="Ribosomal_uL2_C"/>
</dbReference>
<feature type="domain" description="Large ribosomal subunit protein uL2 C-terminal" evidence="5">
    <location>
        <begin position="115"/>
        <end position="245"/>
    </location>
</feature>
<evidence type="ECO:0000313" key="6">
    <source>
        <dbReference type="EMBL" id="KFG27553.1"/>
    </source>
</evidence>
<evidence type="ECO:0000256" key="3">
    <source>
        <dbReference type="ARBA" id="ARBA00023274"/>
    </source>
</evidence>
<dbReference type="InterPro" id="IPR012340">
    <property type="entry name" value="NA-bd_OB-fold"/>
</dbReference>
<feature type="transmembrane region" description="Helical" evidence="4">
    <location>
        <begin position="76"/>
        <end position="96"/>
    </location>
</feature>
<dbReference type="GO" id="GO:0016740">
    <property type="term" value="F:transferase activity"/>
    <property type="evidence" value="ECO:0007669"/>
    <property type="project" value="InterPro"/>
</dbReference>
<dbReference type="InterPro" id="IPR014722">
    <property type="entry name" value="Rib_uL2_dom2"/>
</dbReference>
<accession>A0A086J5Y5</accession>
<dbReference type="GO" id="GO:0032543">
    <property type="term" value="P:mitochondrial translation"/>
    <property type="evidence" value="ECO:0007669"/>
    <property type="project" value="TreeGrafter"/>
</dbReference>
<evidence type="ECO:0000256" key="1">
    <source>
        <dbReference type="ARBA" id="ARBA00005636"/>
    </source>
</evidence>
<keyword evidence="2 6" id="KW-0689">Ribosomal protein</keyword>
<dbReference type="PANTHER" id="PTHR13691:SF5">
    <property type="entry name" value="LARGE RIBOSOMAL SUBUNIT PROTEIN UL2M"/>
    <property type="match status" value="1"/>
</dbReference>
<dbReference type="SUPFAM" id="SSF50249">
    <property type="entry name" value="Nucleic acid-binding proteins"/>
    <property type="match status" value="1"/>
</dbReference>
<keyword evidence="3" id="KW-0687">Ribonucleoprotein</keyword>
<dbReference type="Gene3D" id="2.30.30.30">
    <property type="match status" value="1"/>
</dbReference>
<dbReference type="InterPro" id="IPR005880">
    <property type="entry name" value="Ribosomal_uL2_bac/org-type"/>
</dbReference>
<sequence>MILTFIKIKKYRIKYLIIKKQKAFGRNNLGFITCRAKGGGIKRNLYKILDSNFANYGMSFSSAFYINIIYDSFRRIFLAVYFIINSIIKNIYRYFLLTKNLKIGSQINFGFKAPLKIGNALPLYKILLGSFIYNIEIRYKGKGSLVKNANHNAIILMIGDIYVTIKLPSGEIKLLLKNLFCILGQLEIRRKVNKNIKKHAGFNRKLSIRPKIRGAAMNAVDHPHGGGEGKASVGFKFARTLWGKAFKGIKTRKKNKHLSRFILQHRL</sequence>
<evidence type="ECO:0000259" key="5">
    <source>
        <dbReference type="SMART" id="SM01382"/>
    </source>
</evidence>
<name>A0A086J5Y5_TOXGO</name>
<dbReference type="PANTHER" id="PTHR13691">
    <property type="entry name" value="RIBOSOMAL PROTEIN L2"/>
    <property type="match status" value="1"/>
</dbReference>
<dbReference type="EMBL" id="AEYH02006525">
    <property type="protein sequence ID" value="KFG27553.1"/>
    <property type="molecule type" value="Genomic_DNA"/>
</dbReference>
<dbReference type="NCBIfam" id="TIGR01171">
    <property type="entry name" value="rplB_bact"/>
    <property type="match status" value="1"/>
</dbReference>
<reference evidence="6 7" key="1">
    <citation type="submission" date="2014-07" db="EMBL/GenBank/DDBJ databases">
        <authorList>
            <person name="Sibley D."/>
            <person name="Venepally P."/>
            <person name="Karamycheva S."/>
            <person name="Hadjithomas M."/>
            <person name="Khan A."/>
            <person name="Brunk B."/>
            <person name="Roos D."/>
            <person name="Caler E."/>
            <person name="Lorenzi H."/>
        </authorList>
    </citation>
    <scope>NUCLEOTIDE SEQUENCE [LARGE SCALE GENOMIC DNA]</scope>
    <source>
        <strain evidence="6 7">FOU</strain>
    </source>
</reference>
<dbReference type="InterPro" id="IPR008991">
    <property type="entry name" value="Translation_prot_SH3-like_sf"/>
</dbReference>
<comment type="similarity">
    <text evidence="1">Belongs to the universal ribosomal protein uL2 family.</text>
</comment>
<dbReference type="AlphaFoldDB" id="A0A086J5Y5"/>
<organism evidence="6 7">
    <name type="scientific">Toxoplasma gondii FOU</name>
    <dbReference type="NCBI Taxonomy" id="943167"/>
    <lineage>
        <taxon>Eukaryota</taxon>
        <taxon>Sar</taxon>
        <taxon>Alveolata</taxon>
        <taxon>Apicomplexa</taxon>
        <taxon>Conoidasida</taxon>
        <taxon>Coccidia</taxon>
        <taxon>Eucoccidiorida</taxon>
        <taxon>Eimeriorina</taxon>
        <taxon>Sarcocystidae</taxon>
        <taxon>Toxoplasma</taxon>
    </lineage>
</organism>
<dbReference type="GO" id="GO:0003735">
    <property type="term" value="F:structural constituent of ribosome"/>
    <property type="evidence" value="ECO:0007669"/>
    <property type="project" value="InterPro"/>
</dbReference>
<dbReference type="PROSITE" id="PS00467">
    <property type="entry name" value="RIBOSOMAL_L2"/>
    <property type="match status" value="1"/>
</dbReference>
<keyword evidence="4" id="KW-0812">Transmembrane</keyword>
<evidence type="ECO:0000256" key="4">
    <source>
        <dbReference type="SAM" id="Phobius"/>
    </source>
</evidence>
<dbReference type="PIRSF" id="PIRSF002158">
    <property type="entry name" value="Ribosomal_L2"/>
    <property type="match status" value="1"/>
</dbReference>
<keyword evidence="4" id="KW-0472">Membrane</keyword>
<keyword evidence="4" id="KW-1133">Transmembrane helix</keyword>
<dbReference type="InterPro" id="IPR002171">
    <property type="entry name" value="Ribosomal_uL2"/>
</dbReference>
<dbReference type="Proteomes" id="UP000028838">
    <property type="component" value="Apicoplast"/>
</dbReference>
<dbReference type="OrthoDB" id="331216at2759"/>
<dbReference type="GO" id="GO:0003723">
    <property type="term" value="F:RNA binding"/>
    <property type="evidence" value="ECO:0007669"/>
    <property type="project" value="InterPro"/>
</dbReference>
<dbReference type="Gene3D" id="2.40.50.140">
    <property type="entry name" value="Nucleic acid-binding proteins"/>
    <property type="match status" value="1"/>
</dbReference>